<dbReference type="PROSITE" id="PS00061">
    <property type="entry name" value="ADH_SHORT"/>
    <property type="match status" value="1"/>
</dbReference>
<dbReference type="SUPFAM" id="SSF51735">
    <property type="entry name" value="NAD(P)-binding Rossmann-fold domains"/>
    <property type="match status" value="1"/>
</dbReference>
<dbReference type="EMBL" id="AWXZ01000037">
    <property type="protein sequence ID" value="ESR23842.1"/>
    <property type="molecule type" value="Genomic_DNA"/>
</dbReference>
<dbReference type="InterPro" id="IPR002347">
    <property type="entry name" value="SDR_fam"/>
</dbReference>
<dbReference type="STRING" id="631454.N177_2787"/>
<keyword evidence="3" id="KW-0560">Oxidoreductase</keyword>
<dbReference type="FunFam" id="3.40.50.720:FF:000084">
    <property type="entry name" value="Short-chain dehydrogenase reductase"/>
    <property type="match status" value="1"/>
</dbReference>
<accession>V4QVR1</accession>
<dbReference type="eggNOG" id="COG1028">
    <property type="taxonomic scope" value="Bacteria"/>
</dbReference>
<evidence type="ECO:0000313" key="4">
    <source>
        <dbReference type="Proteomes" id="UP000017819"/>
    </source>
</evidence>
<dbReference type="Pfam" id="PF13561">
    <property type="entry name" value="adh_short_C2"/>
    <property type="match status" value="1"/>
</dbReference>
<dbReference type="OrthoDB" id="9779623at2"/>
<name>V4QVR1_9HYPH</name>
<dbReference type="Gene3D" id="3.40.50.720">
    <property type="entry name" value="NAD(P)-binding Rossmann-like Domain"/>
    <property type="match status" value="1"/>
</dbReference>
<dbReference type="PRINTS" id="PR00081">
    <property type="entry name" value="GDHRDH"/>
</dbReference>
<dbReference type="Proteomes" id="UP000017819">
    <property type="component" value="Unassembled WGS sequence"/>
</dbReference>
<dbReference type="PANTHER" id="PTHR42760:SF123">
    <property type="entry name" value="OXIDOREDUCTASE"/>
    <property type="match status" value="1"/>
</dbReference>
<dbReference type="EC" id="1.1.1.100" evidence="3"/>
<reference evidence="3 4" key="1">
    <citation type="journal article" date="2014" name="Genome Announc.">
        <title>Draft Genome Sequence of Lutibaculum baratangense Strain AMV1T, Isolated from a Mud Volcano in Andamans, India.</title>
        <authorList>
            <person name="Singh A."/>
            <person name="Sreenivas A."/>
            <person name="Sathyanarayana Reddy G."/>
            <person name="Pinnaka A.K."/>
            <person name="Shivaji S."/>
        </authorList>
    </citation>
    <scope>NUCLEOTIDE SEQUENCE [LARGE SCALE GENOMIC DNA]</scope>
    <source>
        <strain evidence="3 4">AMV1</strain>
    </source>
</reference>
<dbReference type="PRINTS" id="PR00080">
    <property type="entry name" value="SDRFAMILY"/>
</dbReference>
<evidence type="ECO:0000313" key="3">
    <source>
        <dbReference type="EMBL" id="ESR23842.1"/>
    </source>
</evidence>
<dbReference type="GO" id="GO:0030497">
    <property type="term" value="P:fatty acid elongation"/>
    <property type="evidence" value="ECO:0007669"/>
    <property type="project" value="TreeGrafter"/>
</dbReference>
<feature type="domain" description="Ketoreductase" evidence="2">
    <location>
        <begin position="6"/>
        <end position="183"/>
    </location>
</feature>
<dbReference type="PANTHER" id="PTHR42760">
    <property type="entry name" value="SHORT-CHAIN DEHYDROGENASES/REDUCTASES FAMILY MEMBER"/>
    <property type="match status" value="1"/>
</dbReference>
<dbReference type="InterPro" id="IPR036291">
    <property type="entry name" value="NAD(P)-bd_dom_sf"/>
</dbReference>
<sequence length="249" mass="26025">MAGEDKAVIVTGGASGIGLETARVLAGRGWEVHLLDLDQDALRAACRELGVEDRRGMACNVADEEACAAAVADVTRRASLAAVVNCAGIGTDRPAVETEVADFRRILDVNLIGSFVVSRTAARHWLETGRPGAIVNISSISGIRGNKGRVAYGASKAAVNQMTLVMAAELGRHGIRVNAVAPGPIDTPLARAVHTDDVRRQWDERVPLARYGTTREVAGAVAFLLSEDASYVNGQILGVDGGFLAAGLT</sequence>
<comment type="similarity">
    <text evidence="1">Belongs to the short-chain dehydrogenases/reductases (SDR) family.</text>
</comment>
<gene>
    <name evidence="3" type="ORF">N177_2787</name>
</gene>
<evidence type="ECO:0000259" key="2">
    <source>
        <dbReference type="SMART" id="SM00822"/>
    </source>
</evidence>
<dbReference type="GO" id="GO:0004316">
    <property type="term" value="F:3-oxoacyl-[acyl-carrier-protein] reductase (NADPH) activity"/>
    <property type="evidence" value="ECO:0007669"/>
    <property type="project" value="UniProtKB-EC"/>
</dbReference>
<dbReference type="InterPro" id="IPR057326">
    <property type="entry name" value="KR_dom"/>
</dbReference>
<keyword evidence="4" id="KW-1185">Reference proteome</keyword>
<comment type="caution">
    <text evidence="3">The sequence shown here is derived from an EMBL/GenBank/DDBJ whole genome shotgun (WGS) entry which is preliminary data.</text>
</comment>
<dbReference type="CDD" id="cd05233">
    <property type="entry name" value="SDR_c"/>
    <property type="match status" value="1"/>
</dbReference>
<evidence type="ECO:0000256" key="1">
    <source>
        <dbReference type="ARBA" id="ARBA00006484"/>
    </source>
</evidence>
<protein>
    <submittedName>
        <fullName evidence="3">3-oxoacyl-[acyl-carrier protein] reductase</fullName>
        <ecNumber evidence="3">1.1.1.100</ecNumber>
    </submittedName>
</protein>
<dbReference type="InterPro" id="IPR020904">
    <property type="entry name" value="Sc_DH/Rdtase_CS"/>
</dbReference>
<dbReference type="SMART" id="SM00822">
    <property type="entry name" value="PKS_KR"/>
    <property type="match status" value="1"/>
</dbReference>
<dbReference type="RefSeq" id="WP_023432912.1">
    <property type="nucleotide sequence ID" value="NZ_AWXZ01000037.1"/>
</dbReference>
<proteinExistence type="inferred from homology"/>
<organism evidence="3 4">
    <name type="scientific">Lutibaculum baratangense AMV1</name>
    <dbReference type="NCBI Taxonomy" id="631454"/>
    <lineage>
        <taxon>Bacteria</taxon>
        <taxon>Pseudomonadati</taxon>
        <taxon>Pseudomonadota</taxon>
        <taxon>Alphaproteobacteria</taxon>
        <taxon>Hyphomicrobiales</taxon>
        <taxon>Tepidamorphaceae</taxon>
        <taxon>Lutibaculum</taxon>
    </lineage>
</organism>
<dbReference type="AlphaFoldDB" id="V4QVR1"/>